<protein>
    <submittedName>
        <fullName evidence="1">Uncharacterized protein</fullName>
    </submittedName>
</protein>
<comment type="caution">
    <text evidence="1">The sequence shown here is derived from an EMBL/GenBank/DDBJ whole genome shotgun (WGS) entry which is preliminary data.</text>
</comment>
<accession>A0A0F9KQY9</accession>
<proteinExistence type="predicted"/>
<reference evidence="1" key="1">
    <citation type="journal article" date="2015" name="Nature">
        <title>Complex archaea that bridge the gap between prokaryotes and eukaryotes.</title>
        <authorList>
            <person name="Spang A."/>
            <person name="Saw J.H."/>
            <person name="Jorgensen S.L."/>
            <person name="Zaremba-Niedzwiedzka K."/>
            <person name="Martijn J."/>
            <person name="Lind A.E."/>
            <person name="van Eijk R."/>
            <person name="Schleper C."/>
            <person name="Guy L."/>
            <person name="Ettema T.J."/>
        </authorList>
    </citation>
    <scope>NUCLEOTIDE SEQUENCE</scope>
</reference>
<sequence>MLLRKKFRYMEDRELLKYENAILKKFSSLTSKKYKYIECFDNDDYRLYRRNDFLYFSIEDKKISELEVKNLR</sequence>
<dbReference type="AlphaFoldDB" id="A0A0F9KQY9"/>
<name>A0A0F9KQY9_9ZZZZ</name>
<evidence type="ECO:0000313" key="1">
    <source>
        <dbReference type="EMBL" id="KKM77161.1"/>
    </source>
</evidence>
<organism evidence="1">
    <name type="scientific">marine sediment metagenome</name>
    <dbReference type="NCBI Taxonomy" id="412755"/>
    <lineage>
        <taxon>unclassified sequences</taxon>
        <taxon>metagenomes</taxon>
        <taxon>ecological metagenomes</taxon>
    </lineage>
</organism>
<dbReference type="EMBL" id="LAZR01008687">
    <property type="protein sequence ID" value="KKM77161.1"/>
    <property type="molecule type" value="Genomic_DNA"/>
</dbReference>
<gene>
    <name evidence="1" type="ORF">LCGC14_1372850</name>
</gene>